<gene>
    <name evidence="2" type="ORF">XI38_02825</name>
</gene>
<proteinExistence type="predicted"/>
<accession>A0A0N0RRQ2</accession>
<evidence type="ECO:0000259" key="1">
    <source>
        <dbReference type="Pfam" id="PF18899"/>
    </source>
</evidence>
<sequence>MADLKLFQVSGGIATELHSATVALERSLQQLIERNMEEMFATRFLASEFSTGHRHGGRIDSLGIDENNSPVIFEYKRATNENVINQGLYYLNWLLDHKADFTLLVMQRLGPEVADAIDWRAPRLVCVASGYTRYDEHAVEQINRSIDLVTYRDFGGELFALELVHASRVEPQSANDAPDVARGHGRTVTELLDQASPELTALYEQLDAHLVALGDDVSKKTTKQYFAYRRLKNFACVEVHPQSRNLLVYLKVNPDDVDLDEGFSRDVRNIGHFGTGDLELRISTQRDLDRARDLLQSSYENS</sequence>
<dbReference type="Proteomes" id="UP000037737">
    <property type="component" value="Unassembled WGS sequence"/>
</dbReference>
<organism evidence="2 3">
    <name type="scientific">Microbacterium aurantiacum</name>
    <dbReference type="NCBI Taxonomy" id="162393"/>
    <lineage>
        <taxon>Bacteria</taxon>
        <taxon>Bacillati</taxon>
        <taxon>Actinomycetota</taxon>
        <taxon>Actinomycetes</taxon>
        <taxon>Micrococcales</taxon>
        <taxon>Microbacteriaceae</taxon>
        <taxon>Microbacterium</taxon>
    </lineage>
</organism>
<feature type="domain" description="DUF5655" evidence="1">
    <location>
        <begin position="190"/>
        <end position="301"/>
    </location>
</feature>
<dbReference type="Gene3D" id="3.40.1350.10">
    <property type="match status" value="1"/>
</dbReference>
<dbReference type="EMBL" id="LAVO01000002">
    <property type="protein sequence ID" value="KOS11872.1"/>
    <property type="molecule type" value="Genomic_DNA"/>
</dbReference>
<protein>
    <submittedName>
        <fullName evidence="2">Transporter</fullName>
    </submittedName>
</protein>
<dbReference type="AlphaFoldDB" id="A0A0N0RRQ2"/>
<evidence type="ECO:0000313" key="2">
    <source>
        <dbReference type="EMBL" id="KOS11872.1"/>
    </source>
</evidence>
<dbReference type="InterPro" id="IPR043714">
    <property type="entry name" value="DUF5655"/>
</dbReference>
<dbReference type="Pfam" id="PF18899">
    <property type="entry name" value="DUF5655"/>
    <property type="match status" value="1"/>
</dbReference>
<evidence type="ECO:0000313" key="3">
    <source>
        <dbReference type="Proteomes" id="UP000037737"/>
    </source>
</evidence>
<dbReference type="PATRIC" id="fig|84292.3.peg.587"/>
<comment type="caution">
    <text evidence="2">The sequence shown here is derived from an EMBL/GenBank/DDBJ whole genome shotgun (WGS) entry which is preliminary data.</text>
</comment>
<name>A0A0N0RRQ2_9MICO</name>
<dbReference type="InterPro" id="IPR011856">
    <property type="entry name" value="tRNA_endonuc-like_dom_sf"/>
</dbReference>
<dbReference type="GO" id="GO:0003676">
    <property type="term" value="F:nucleic acid binding"/>
    <property type="evidence" value="ECO:0007669"/>
    <property type="project" value="InterPro"/>
</dbReference>
<reference evidence="2" key="1">
    <citation type="submission" date="2015-04" db="EMBL/GenBank/DDBJ databases">
        <title>Complete genome sequence of Microbacterium chocolatum SIT 101, a bacterium enantioselectively hydrolyzing mesomeric diesters.</title>
        <authorList>
            <person name="Li X."/>
            <person name="Xu Y."/>
        </authorList>
    </citation>
    <scope>NUCLEOTIDE SEQUENCE [LARGE SCALE GENOMIC DNA]</scope>
    <source>
        <strain evidence="2">SIT 101</strain>
    </source>
</reference>
<dbReference type="KEGG" id="mcw:A8L33_03465"/>
<keyword evidence="3" id="KW-1185">Reference proteome</keyword>
<dbReference type="OrthoDB" id="9798761at2"/>